<dbReference type="EMBL" id="CP065628">
    <property type="protein sequence ID" value="QPR31179.1"/>
    <property type="molecule type" value="Genomic_DNA"/>
</dbReference>
<evidence type="ECO:0000256" key="1">
    <source>
        <dbReference type="ARBA" id="ARBA00022475"/>
    </source>
</evidence>
<evidence type="ECO:0000256" key="4">
    <source>
        <dbReference type="ARBA" id="ARBA00023139"/>
    </source>
</evidence>
<evidence type="ECO:0000313" key="8">
    <source>
        <dbReference type="EMBL" id="QPR31179.1"/>
    </source>
</evidence>
<keyword evidence="3" id="KW-0472">Membrane</keyword>
<keyword evidence="5 8" id="KW-0449">Lipoprotein</keyword>
<dbReference type="Pfam" id="PF14041">
    <property type="entry name" value="Lipoprotein_21"/>
    <property type="match status" value="1"/>
</dbReference>
<organism evidence="8 10">
    <name type="scientific">Corynebacterium amycolatum</name>
    <dbReference type="NCBI Taxonomy" id="43765"/>
    <lineage>
        <taxon>Bacteria</taxon>
        <taxon>Bacillati</taxon>
        <taxon>Actinomycetota</taxon>
        <taxon>Actinomycetes</taxon>
        <taxon>Mycobacteriales</taxon>
        <taxon>Corynebacteriaceae</taxon>
        <taxon>Corynebacterium</taxon>
    </lineage>
</organism>
<dbReference type="EMBL" id="CP066023">
    <property type="protein sequence ID" value="QQB83056.1"/>
    <property type="molecule type" value="Genomic_DNA"/>
</dbReference>
<keyword evidence="4" id="KW-0564">Palmitate</keyword>
<sequence>MQNTGHRVQRLASSAVLSGAMVFSAVGGAVAAPAAQAKPAPAPAPTKEDSCTPNPAAPEIQAALDKVNRERPNNHDGWKYTGTSNFSPCSDLSFALADQAKQGNAQSSTVLLMFHKGEFIGTDSDRPQHINKVTPTPDGKNISVIYHDWEAQEAAGAPNADAAKFTSNVHFFWNGDHVVHEGKIPGGAKPAS</sequence>
<keyword evidence="1" id="KW-1003">Cell membrane</keyword>
<evidence type="ECO:0000256" key="5">
    <source>
        <dbReference type="ARBA" id="ARBA00023288"/>
    </source>
</evidence>
<evidence type="ECO:0000256" key="3">
    <source>
        <dbReference type="ARBA" id="ARBA00023136"/>
    </source>
</evidence>
<dbReference type="Proteomes" id="UP000595198">
    <property type="component" value="Chromosome"/>
</dbReference>
<accession>A0AB37GDV9</accession>
<evidence type="ECO:0000256" key="2">
    <source>
        <dbReference type="ARBA" id="ARBA00022729"/>
    </source>
</evidence>
<keyword evidence="11" id="KW-1185">Reference proteome</keyword>
<evidence type="ECO:0000256" key="6">
    <source>
        <dbReference type="SAM" id="MobiDB-lite"/>
    </source>
</evidence>
<keyword evidence="2 7" id="KW-0732">Signal</keyword>
<dbReference type="RefSeq" id="WP_197914963.1">
    <property type="nucleotide sequence ID" value="NZ_CP065628.1"/>
</dbReference>
<dbReference type="AlphaFoldDB" id="A0AB37GDV9"/>
<reference evidence="10 11" key="1">
    <citation type="submission" date="2020-12" db="EMBL/GenBank/DDBJ databases">
        <title>FDA dAtabase for Regulatory Grade micrObial Sequences (FDA-ARGOS): Supporting development and validation of Infectious Disease Dx tests.</title>
        <authorList>
            <person name="Sproer C."/>
            <person name="Gronow S."/>
            <person name="Severitt S."/>
            <person name="Schroder I."/>
            <person name="Tallon L."/>
            <person name="Sadzewicz L."/>
            <person name="Zhao X."/>
            <person name="Boylan J."/>
            <person name="Ott S."/>
            <person name="Bowen H."/>
            <person name="Vavikolanu K."/>
            <person name="Mehta A."/>
            <person name="Aluvathingal J."/>
            <person name="Nadendla S."/>
            <person name="Lowell S."/>
            <person name="Myers T."/>
            <person name="Yan Y."/>
            <person name="Sichtig H."/>
        </authorList>
    </citation>
    <scope>NUCLEOTIDE SEQUENCE [LARGE SCALE GENOMIC DNA]</scope>
    <source>
        <strain evidence="8 10">FDAARGOS_938</strain>
        <strain evidence="9 11">FDAARGOS_991</strain>
    </source>
</reference>
<evidence type="ECO:0000313" key="9">
    <source>
        <dbReference type="EMBL" id="QQB83056.1"/>
    </source>
</evidence>
<protein>
    <submittedName>
        <fullName evidence="8">LppP/LprE family lipoprotein</fullName>
    </submittedName>
</protein>
<feature type="signal peptide" evidence="7">
    <location>
        <begin position="1"/>
        <end position="31"/>
    </location>
</feature>
<feature type="region of interest" description="Disordered" evidence="6">
    <location>
        <begin position="33"/>
        <end position="56"/>
    </location>
</feature>
<evidence type="ECO:0000313" key="11">
    <source>
        <dbReference type="Proteomes" id="UP000595198"/>
    </source>
</evidence>
<evidence type="ECO:0000313" key="10">
    <source>
        <dbReference type="Proteomes" id="UP000594774"/>
    </source>
</evidence>
<proteinExistence type="predicted"/>
<dbReference type="InterPro" id="IPR025971">
    <property type="entry name" value="LppP/LprE"/>
</dbReference>
<gene>
    <name evidence="8" type="ORF">I6G95_01470</name>
    <name evidence="9" type="ORF">I6H48_02075</name>
</gene>
<name>A0AB37GDV9_CORAY</name>
<evidence type="ECO:0000256" key="7">
    <source>
        <dbReference type="SAM" id="SignalP"/>
    </source>
</evidence>
<dbReference type="Proteomes" id="UP000594774">
    <property type="component" value="Chromosome"/>
</dbReference>
<feature type="chain" id="PRO_5044266868" evidence="7">
    <location>
        <begin position="32"/>
        <end position="192"/>
    </location>
</feature>